<comment type="similarity">
    <text evidence="3">Belongs to the dynein heavy chain family.</text>
</comment>
<dbReference type="FunFam" id="3.40.50.300:FF:000362">
    <property type="entry name" value="Dynein, axonemal, heavy chain 6"/>
    <property type="match status" value="1"/>
</dbReference>
<evidence type="ECO:0000256" key="5">
    <source>
        <dbReference type="ARBA" id="ARBA00022701"/>
    </source>
</evidence>
<dbReference type="CDD" id="cd00009">
    <property type="entry name" value="AAA"/>
    <property type="match status" value="1"/>
</dbReference>
<dbReference type="OrthoDB" id="5593012at2759"/>
<dbReference type="FunFam" id="1.20.58.1120:FF:000001">
    <property type="entry name" value="dynein heavy chain 2, axonemal"/>
    <property type="match status" value="1"/>
</dbReference>
<dbReference type="Pfam" id="PF12780">
    <property type="entry name" value="AAA_8"/>
    <property type="match status" value="1"/>
</dbReference>
<keyword evidence="13" id="KW-0206">Cytoskeleton</keyword>
<dbReference type="FunFam" id="1.10.8.710:FF:000004">
    <property type="entry name" value="Dynein axonemal heavy chain 6"/>
    <property type="match status" value="1"/>
</dbReference>
<dbReference type="GO" id="GO:0031514">
    <property type="term" value="C:motile cilium"/>
    <property type="evidence" value="ECO:0007669"/>
    <property type="project" value="UniProtKB-SubCell"/>
</dbReference>
<feature type="domain" description="Dynein heavy chain linker" evidence="17">
    <location>
        <begin position="649"/>
        <end position="1051"/>
    </location>
</feature>
<feature type="domain" description="Dynein heavy chain ATP-binding dynein motor region" evidence="21">
    <location>
        <begin position="2825"/>
        <end position="3045"/>
    </location>
</feature>
<dbReference type="FunFam" id="3.40.50.300:FF:002141">
    <property type="entry name" value="Dynein heavy chain"/>
    <property type="match status" value="1"/>
</dbReference>
<dbReference type="Pfam" id="PF17852">
    <property type="entry name" value="Dynein_AAA_lid"/>
    <property type="match status" value="1"/>
</dbReference>
<dbReference type="GO" id="GO:0051959">
    <property type="term" value="F:dynein light intermediate chain binding"/>
    <property type="evidence" value="ECO:0007669"/>
    <property type="project" value="InterPro"/>
</dbReference>
<dbReference type="FunFam" id="3.40.50.300:FF:000044">
    <property type="entry name" value="Dynein heavy chain 5, axonemal"/>
    <property type="match status" value="1"/>
</dbReference>
<dbReference type="InterPro" id="IPR004273">
    <property type="entry name" value="Dynein_heavy_D6_P-loop"/>
</dbReference>
<reference evidence="26" key="1">
    <citation type="submission" date="2022-01" db="EMBL/GenBank/DDBJ databases">
        <authorList>
            <person name="King R."/>
        </authorList>
    </citation>
    <scope>NUCLEOTIDE SEQUENCE</scope>
</reference>
<dbReference type="InterPro" id="IPR042219">
    <property type="entry name" value="AAA_lid_11_sf"/>
</dbReference>
<evidence type="ECO:0000256" key="3">
    <source>
        <dbReference type="ARBA" id="ARBA00008887"/>
    </source>
</evidence>
<feature type="domain" description="Dynein heavy chain coiled coil stalk" evidence="19">
    <location>
        <begin position="2451"/>
        <end position="2794"/>
    </location>
</feature>
<dbReference type="GO" id="GO:0045505">
    <property type="term" value="F:dynein intermediate chain binding"/>
    <property type="evidence" value="ECO:0007669"/>
    <property type="project" value="InterPro"/>
</dbReference>
<dbReference type="Gene3D" id="1.20.1270.280">
    <property type="match status" value="1"/>
</dbReference>
<dbReference type="Pfam" id="PF18198">
    <property type="entry name" value="AAA_lid_11"/>
    <property type="match status" value="1"/>
</dbReference>
<reference evidence="26" key="2">
    <citation type="submission" date="2022-10" db="EMBL/GenBank/DDBJ databases">
        <authorList>
            <consortium name="ENA_rothamsted_submissions"/>
            <consortium name="culmorum"/>
            <person name="King R."/>
        </authorList>
    </citation>
    <scope>NUCLEOTIDE SEQUENCE</scope>
</reference>
<keyword evidence="11" id="KW-0969">Cilium</keyword>
<dbReference type="SUPFAM" id="SSF52540">
    <property type="entry name" value="P-loop containing nucleoside triphosphate hydrolases"/>
    <property type="match status" value="4"/>
</dbReference>
<dbReference type="FunFam" id="1.20.140.100:FF:000004">
    <property type="entry name" value="Dynein axonemal heavy chain 6"/>
    <property type="match status" value="1"/>
</dbReference>
<dbReference type="Gene3D" id="1.20.58.1120">
    <property type="match status" value="1"/>
</dbReference>
<evidence type="ECO:0000256" key="6">
    <source>
        <dbReference type="ARBA" id="ARBA00022741"/>
    </source>
</evidence>
<dbReference type="InterPro" id="IPR024317">
    <property type="entry name" value="Dynein_heavy_chain_D4_dom"/>
</dbReference>
<dbReference type="Gene3D" id="1.20.140.100">
    <property type="entry name" value="Dynein heavy chain, N-terminal domain 2"/>
    <property type="match status" value="1"/>
</dbReference>
<dbReference type="GO" id="GO:0030286">
    <property type="term" value="C:dynein complex"/>
    <property type="evidence" value="ECO:0007669"/>
    <property type="project" value="UniProtKB-KW"/>
</dbReference>
<dbReference type="Pfam" id="PF12775">
    <property type="entry name" value="AAA_7"/>
    <property type="match status" value="1"/>
</dbReference>
<dbReference type="Gene3D" id="1.20.920.30">
    <property type="match status" value="1"/>
</dbReference>
<feature type="domain" description="Dynein heavy chain AAA 5 extension" evidence="22">
    <location>
        <begin position="1673"/>
        <end position="1792"/>
    </location>
</feature>
<evidence type="ECO:0000256" key="12">
    <source>
        <dbReference type="ARBA" id="ARBA00023175"/>
    </source>
</evidence>
<keyword evidence="12" id="KW-0505">Motor protein</keyword>
<dbReference type="Gene3D" id="3.20.180.20">
    <property type="entry name" value="Dynein heavy chain, N-terminal domain 2"/>
    <property type="match status" value="1"/>
</dbReference>
<dbReference type="FunFam" id="1.10.8.720:FF:000001">
    <property type="entry name" value="dynein heavy chain 7, axonemal"/>
    <property type="match status" value="1"/>
</dbReference>
<dbReference type="InterPro" id="IPR035699">
    <property type="entry name" value="AAA_6"/>
</dbReference>
<dbReference type="InterPro" id="IPR035706">
    <property type="entry name" value="AAA_9"/>
</dbReference>
<evidence type="ECO:0000259" key="19">
    <source>
        <dbReference type="Pfam" id="PF12777"/>
    </source>
</evidence>
<dbReference type="InterPro" id="IPR026983">
    <property type="entry name" value="DHC"/>
</dbReference>
<keyword evidence="27" id="KW-1185">Reference proteome</keyword>
<dbReference type="GO" id="GO:0005930">
    <property type="term" value="C:axoneme"/>
    <property type="evidence" value="ECO:0007669"/>
    <property type="project" value="UniProtKB-SubCell"/>
</dbReference>
<dbReference type="FunFam" id="1.20.920.20:FF:000006">
    <property type="entry name" value="Dynein, axonemal, heavy chain 6"/>
    <property type="match status" value="1"/>
</dbReference>
<dbReference type="InterPro" id="IPR041589">
    <property type="entry name" value="DNAH3_AAA_lid_1"/>
</dbReference>
<keyword evidence="6" id="KW-0547">Nucleotide-binding</keyword>
<dbReference type="Proteomes" id="UP001153737">
    <property type="component" value="Chromosome 3"/>
</dbReference>
<dbReference type="PANTHER" id="PTHR22878">
    <property type="entry name" value="DYNEIN HEAVY CHAIN 6, AXONEMAL-LIKE-RELATED"/>
    <property type="match status" value="1"/>
</dbReference>
<dbReference type="GO" id="GO:0003341">
    <property type="term" value="P:cilium movement"/>
    <property type="evidence" value="ECO:0007669"/>
    <property type="project" value="UniProtKB-ARBA"/>
</dbReference>
<dbReference type="InterPro" id="IPR043157">
    <property type="entry name" value="Dynein_AAA1S"/>
</dbReference>
<evidence type="ECO:0000313" key="27">
    <source>
        <dbReference type="Proteomes" id="UP001153737"/>
    </source>
</evidence>
<feature type="domain" description="Dynein heavy chain hydrolytic ATP-binding dynein motor region" evidence="18">
    <location>
        <begin position="1179"/>
        <end position="1505"/>
    </location>
</feature>
<dbReference type="InterPro" id="IPR013602">
    <property type="entry name" value="Dynein_heavy_linker"/>
</dbReference>
<evidence type="ECO:0000259" key="17">
    <source>
        <dbReference type="Pfam" id="PF08393"/>
    </source>
</evidence>
<comment type="subcellular location">
    <subcellularLocation>
        <location evidence="1">Cell projection</location>
        <location evidence="1">Cilium</location>
        <location evidence="1">Flagellum</location>
    </subcellularLocation>
    <subcellularLocation>
        <location evidence="2">Cytoplasm</location>
        <location evidence="2">Cytoskeleton</location>
        <location evidence="2">Cilium axoneme</location>
    </subcellularLocation>
</comment>
<feature type="domain" description="Dynein heavy chain region D6 P-loop" evidence="16">
    <location>
        <begin position="3289"/>
        <end position="3402"/>
    </location>
</feature>
<keyword evidence="8" id="KW-0282">Flagellum</keyword>
<dbReference type="Gene3D" id="6.10.140.1060">
    <property type="match status" value="1"/>
</dbReference>
<evidence type="ECO:0000256" key="15">
    <source>
        <dbReference type="SAM" id="Coils"/>
    </source>
</evidence>
<dbReference type="Gene3D" id="1.10.8.720">
    <property type="entry name" value="Region D6 of dynein motor"/>
    <property type="match status" value="1"/>
</dbReference>
<evidence type="ECO:0000256" key="13">
    <source>
        <dbReference type="ARBA" id="ARBA00023212"/>
    </source>
</evidence>
<dbReference type="Pfam" id="PF17857">
    <property type="entry name" value="AAA_lid_1"/>
    <property type="match status" value="1"/>
</dbReference>
<dbReference type="Gene3D" id="1.10.287.2620">
    <property type="match status" value="1"/>
</dbReference>
<dbReference type="FunFam" id="1.20.1270.280:FF:000001">
    <property type="entry name" value="dynein heavy chain 7, axonemal"/>
    <property type="match status" value="1"/>
</dbReference>
<dbReference type="Gene3D" id="1.10.8.1220">
    <property type="match status" value="1"/>
</dbReference>
<protein>
    <recommendedName>
        <fullName evidence="28">Dynein heavy chain</fullName>
    </recommendedName>
</protein>
<evidence type="ECO:0000256" key="2">
    <source>
        <dbReference type="ARBA" id="ARBA00004430"/>
    </source>
</evidence>
<gene>
    <name evidence="26" type="ORF">PHAECO_LOCUS7207</name>
</gene>
<evidence type="ECO:0000313" key="26">
    <source>
        <dbReference type="EMBL" id="CAG9819626.1"/>
    </source>
</evidence>
<dbReference type="PANTHER" id="PTHR22878:SF73">
    <property type="entry name" value="DYNEIN AXONEMAL HEAVY CHAIN 1"/>
    <property type="match status" value="1"/>
</dbReference>
<evidence type="ECO:0000256" key="9">
    <source>
        <dbReference type="ARBA" id="ARBA00023017"/>
    </source>
</evidence>
<dbReference type="Gene3D" id="1.20.920.20">
    <property type="match status" value="1"/>
</dbReference>
<dbReference type="InterPro" id="IPR041466">
    <property type="entry name" value="Dynein_AAA5_ext"/>
</dbReference>
<evidence type="ECO:0008006" key="28">
    <source>
        <dbReference type="Google" id="ProtNLM"/>
    </source>
</evidence>
<keyword evidence="7" id="KW-0067">ATP-binding</keyword>
<dbReference type="InterPro" id="IPR024743">
    <property type="entry name" value="Dynein_HC_stalk"/>
</dbReference>
<dbReference type="GO" id="GO:0005874">
    <property type="term" value="C:microtubule"/>
    <property type="evidence" value="ECO:0007669"/>
    <property type="project" value="UniProtKB-KW"/>
</dbReference>
<name>A0A9N9X350_PHACE</name>
<evidence type="ECO:0000259" key="20">
    <source>
        <dbReference type="Pfam" id="PF12780"/>
    </source>
</evidence>
<proteinExistence type="inferred from homology"/>
<feature type="domain" description="Dynein heavy chain AAA module D4" evidence="20">
    <location>
        <begin position="2176"/>
        <end position="2437"/>
    </location>
</feature>
<evidence type="ECO:0000256" key="4">
    <source>
        <dbReference type="ARBA" id="ARBA00022490"/>
    </source>
</evidence>
<keyword evidence="10 15" id="KW-0175">Coiled coil</keyword>
<evidence type="ECO:0000256" key="11">
    <source>
        <dbReference type="ARBA" id="ARBA00023069"/>
    </source>
</evidence>
<dbReference type="InterPro" id="IPR042228">
    <property type="entry name" value="Dynein_linker_3"/>
</dbReference>
<sequence length="3885" mass="445898">MFLAEDPVNFAERIKAALELRHETENVIRYEFFMDCLSLDGTPNMDENIRKKILKLSIGTSKGKKAMFSEYFQKLIAEIELNHRRKISELELRFHLKSQHDFNYFKPPKMDVPKEREKITTKMENFQEIKKYFRWYNIYVVPETYLAMSYVVGECLKVAQMSLFTSNYGTKYATLEEFESAQTQTTSIVMKQLRGPWLETLVFNIRMCIGDLGKGWFDINESKFDTYLISKLIRFMELVKFRMQYTLRLLVENSLQTFINLVETPCLPCLSVPDDYVWGPDLTLSTFLSRAPPLFSLQLKMNENGAFYSTPPESFGKVLLKLFDDGLKQTHQIKQVHPFLLSKLRFPKDLNLSSVGLLSEEVCEIRERFLIAYEKSLIPLLAYAEEFKVHIELYTMDIGQFITTYKNEQHTATEVKEEVSTHFRLKNSLEVTLPNAIFIGPFFVTVDRLRQFLIQKRQEIGAKLLDMFAARMKECIEEVLQEFKQIMFKLAEKPETIERVFEMRDWMETIPMSVRTFEEITRRYVLEYEVLDHFWYGLPNDDFENKWEAIGWPLKIQHAVEATETFLKEEEEKFYKMQLTDEFALNDKIEILTAQVVQMSMMRDFTKTHEIAVDMRRVWKSMKEAQEQGQLLNQRQKLFNVPVVPFDNLTKLLKEFEPYNNLWGTASDWLRSHEIWMDNPILNIDANAIEGTVADMYKMMVKSIKVFSDIEAVQSVAIEIRNQIEAFKPMIPLLQALRNPGMKDRHWNEFQRETGITLQWTPITTFSDCLKLGIEHFMDSMIKIGETATKEYSIEQTLDKMVAEWENNKLELTPYKNTGTYIMKISEEIQQMLDDHIVLTQQLSFSPFKGPFEEKIDAWEEKLRITADVIEEWMDVQKQWMYLEPIFTSADITRQLPVESKKYNSMERTWKRIMRNATECPNIIEYCGDRKLLESLKDANHILEVVQKGLSEYLEIKRMVFPRLYFLSDDELLEILSQARNPLAVQPHLRKCFENIARLTFESDLKITQMFSAEEECVDLDPTLYPEGNVECWLVQVEESMKNTVRTTLGKSLDDLPLKDRKDWVLCWPGQVVIACCQTFWTTGVEQGILENRLKEFLEDTLLVNLDALRSLVKGNLTFLQREILSALIVIEVHARDVTQNLVNLNIVNENDFDWISQLRYYWIENQMKVRAVNAEFQYGYEYLGNSGRLVITPLTDRCYLTLTGALHLKFGGAPAGPAGTGKTETTKDLAKAMAIQCVVFNCSDQLDFMAMGKFFKGLASSGAWACFDEFNRIDIEVLSVVAQQITTIQKAQQARLDHFFFEGGEIALKQSCAVFITMNPGYAGRTELPDNLKALFRPVSMMVPDYTLIAEISLFSFGFGDARQLANKITTTFKLSSEQLSSQDHYDFGMRAVKTVIAVAGNLKREKPNMDEKQIVLRAIRDVNVPKFLKDDLKLFNGIVSDLFPRMVEEQIDYGILKESIRSASLRLGQEDVEEFVKKVIQLYETTVVRHGLMLVGPTGSGKTKCYEILKEAMTAIKGQPQPSGYPFQAVQTYVLNPKSITMGQLYGEFDLQTHEWTDGILPCLVRQGITAEDKDKRWYVFDGPVDAVWIENMNTVLDDNKKLCLSSGEIIKLRDTMTMVFEVADLAVASPATVSRCGMVYLEPGVLGLQPFIECWLKRLPELAKQFKDDLRDLFAYYALPAIDLVRSQLREILTSVDSALLTTFLRLMDFRMGPLAGRDNKPPPAPPFLALIRGLLVPWVIFSVVWSIGCTCDNDGRVIFDRWIVDRMKAKGHKPLPPDQGLIYDYRLHDGGFTDATNDNEPAPPTWRSWMENMGEYKISVDMKYSDIEIPTVNNVRNSELLGTILYNEDNVLCIGPTGTGKTLTVIAKLSKNMQKKFICDFINFSARTTANQTQDLIDSKLDRRRRGVFGPPIMKRQIFFIDDFNMPALEVFGAQPPIELIRQWMDFGGWYDRKNIGEFRTIIDVNFVAAMGPPGGGRNPVTARLLRHFHFLTFLEMEDDSKRKIFGTILKFWLDRSQGLGDYYDAILSSSLEVYTTILQELLPTPAKTHYTFNLRDLSKVFQGILMFTPENLQDVNEMLRLWYHECCRVFQDRLVNDEDRTWFDSLLRQKIQQFFDVNPEQALGSDTILFGDFQDASVGAGQYVQIHDYDKLTESLDFYLAEYNLQSTKPMKLVLFLDAISHVCRISRIIRQPMGNALLLGMGGSGRQSLTRLAAFITEFNCFQIELSKAYGSIDWKDDIKNLMLTAGLMKRETVFLFSDTQIKSESFLEDLNNILNSGDVPNVYQPEELDKIYQGMKGTLQELGLAATKSNLFAVYQKQVRSNLHNVITMSPIGEIFRARLRQFPALVNCCTIDWFSPWPDSALQSVALQFLKDVENLEVSEKILQGIVVVFQFMHASVVEASELFKLELSRHNYVTPTSYLELLSSYTDLMNKKKGSLTEGVGRLKTGLGKLQNTSEEVKVLQLQLRDMKPALEVAARDADIMIRKIAADTVIAEETKVIVEREEFEASKKALETQTIAEDAQRDLDEAMPALLEAENSLKSLNKNDIVEVRSMKRPPAGVVYVIESICIVKNVKPNKVPGIRPGEKILDYWEPGRNMLSDPGGFLASLMNFDKESITEDMIEKLKKYVDDPLFTPAKIAKVSKACTSLCMWVHAMYKYYFVNKSVAPKKAALKKAKEELEETERILAEAKAKMKEVLDGLEKLQIQLAAKIAFKEEKERSISLCEEKLNRALRLITGLSDEKVRWLETIRNIEANVVNITGDILICSGCVAYLTPFTDSYRRMLFSSWLELISEHEIPFTENCNPVSILGEPVQIRLWQLDGLPRDYLSTENAVLVSCSRRWPLFIDPQGQANKWVKNMGKSMGLAVCKLADKDLMRTMESAIRFGKAMLIENVGTDLDPALDPVLLRQVYSQSGTLVVKLGDVVVPYDDNFRLFITTKLPNPHYTPEVSIKVLMVNFTVVSSGLQDQLLALVVMQERPDLEEQRSQIVVSVAQMKHELKEIEDRILMKLSTSEISPLDDLDFIITLEASKVKSEDIKNKVEAAEITQIDIDNTRALYIPVANRAQILFFCLADLSNVDPMYQYSLEWFVTIFVSSIAETEKSDSIDERVVIINDYFTFSLYGNVCRSLFEKHKLQFAFLLCVRILMDEKRINPKEWHHFLAGGSPLRDLPNPAPTWLSIKAWNEILALEVLPIFQPFVESFANKVDHYKQIFECQEPHRYPLPVPFDRDLDDFQKIVILKSLRPDKVTNAMQDFLSAKLGQQFIEPQTSDLSAMFKESGPTVPLIFVLSTGTDPAAELYKFADRLRMTKRMFSISLGQGQGPRAEKMIYDAVEVGSWVFFQNCHLAPSWMPRLERIIETISPDVAHRDFRIWLTSTPSPHFPVAILQNGSKMTIEPPSGLKANMLRAYKNEVSDFAEFLQSEHIKAGDFKLLVFSLCFFHGIIIERRKFGPLGFNIPYEFTDGDLKICISQLHMFLLEYADVPFKVLTYTAGHINYGGRVTDDWDRRCLMNVLADYYKSEVVSQDYVYDNNGYYHQLPITTMFVDYMEYIKTFPINDDPSLFGMHPNADITFAQVQTYLCLSTLLKLQPKQVGGAAASQEEVTTKSARTILDQLPKPFDLELISKRYPVRYEESLNTVIIQEAIRYNKLLNVIKTTLNELLKALKGLVVMSEALEKMTLSLFSNMVPGLWASKAYPSLKPLGAWVTDLKARIQFLNTWVDEGIPPVFWISGFYFPQAFLTGTLQNYARRYVVSIDSINFAFEVLNDHPKQRQNDGCCIWGLFLEGARWNPLKNTLDESNPKELYTEMPVIWLKPEEHHKKPNDVYECPVYKTLTRAGVLSTTGHSTNYVLAIEVPSTKPEPHWIKGGVALICALDY</sequence>
<feature type="domain" description="Dynein heavy chain C-terminal" evidence="25">
    <location>
        <begin position="3585"/>
        <end position="3881"/>
    </location>
</feature>
<dbReference type="FunFam" id="3.10.490.20:FF:000001">
    <property type="entry name" value="dynein heavy chain 7, axonemal"/>
    <property type="match status" value="1"/>
</dbReference>
<feature type="domain" description="Dynein heavy chain 3 AAA+ lid" evidence="23">
    <location>
        <begin position="2035"/>
        <end position="2121"/>
    </location>
</feature>
<dbReference type="InterPro" id="IPR042222">
    <property type="entry name" value="Dynein_2_N"/>
</dbReference>
<keyword evidence="4" id="KW-0963">Cytoplasm</keyword>
<dbReference type="FunFam" id="3.20.180.20:FF:000003">
    <property type="entry name" value="Dynein heavy chain 12, axonemal"/>
    <property type="match status" value="1"/>
</dbReference>
<dbReference type="FunFam" id="1.20.920.30:FF:000005">
    <property type="entry name" value="Dynein, axonemal, heavy chain 2"/>
    <property type="match status" value="1"/>
</dbReference>
<accession>A0A9N9X350</accession>
<dbReference type="Pfam" id="PF03028">
    <property type="entry name" value="Dynein_heavy"/>
    <property type="match status" value="1"/>
</dbReference>
<evidence type="ECO:0000256" key="8">
    <source>
        <dbReference type="ARBA" id="ARBA00022846"/>
    </source>
</evidence>
<evidence type="ECO:0000259" key="21">
    <source>
        <dbReference type="Pfam" id="PF12781"/>
    </source>
</evidence>
<dbReference type="InterPro" id="IPR041658">
    <property type="entry name" value="AAA_lid_11"/>
</dbReference>
<evidence type="ECO:0000259" key="16">
    <source>
        <dbReference type="Pfam" id="PF03028"/>
    </source>
</evidence>
<dbReference type="EMBL" id="OU896709">
    <property type="protein sequence ID" value="CAG9819626.1"/>
    <property type="molecule type" value="Genomic_DNA"/>
</dbReference>
<dbReference type="Pfam" id="PF12777">
    <property type="entry name" value="MT"/>
    <property type="match status" value="1"/>
</dbReference>
<feature type="domain" description="Dynein heavy chain AAA lid" evidence="24">
    <location>
        <begin position="3438"/>
        <end position="3577"/>
    </location>
</feature>
<evidence type="ECO:0000256" key="14">
    <source>
        <dbReference type="ARBA" id="ARBA00023273"/>
    </source>
</evidence>
<evidence type="ECO:0000259" key="25">
    <source>
        <dbReference type="Pfam" id="PF18199"/>
    </source>
</evidence>
<dbReference type="FunFam" id="3.40.50.300:FF:001328">
    <property type="entry name" value="Dynein heavy chain 6, axonemal"/>
    <property type="match status" value="1"/>
</dbReference>
<evidence type="ECO:0000259" key="18">
    <source>
        <dbReference type="Pfam" id="PF12774"/>
    </source>
</evidence>
<dbReference type="Gene3D" id="3.40.50.300">
    <property type="entry name" value="P-loop containing nucleotide triphosphate hydrolases"/>
    <property type="match status" value="5"/>
</dbReference>
<evidence type="ECO:0000256" key="7">
    <source>
        <dbReference type="ARBA" id="ARBA00022840"/>
    </source>
</evidence>
<evidence type="ECO:0000259" key="23">
    <source>
        <dbReference type="Pfam" id="PF17857"/>
    </source>
</evidence>
<evidence type="ECO:0000259" key="22">
    <source>
        <dbReference type="Pfam" id="PF17852"/>
    </source>
</evidence>
<keyword evidence="9" id="KW-0243">Dynein</keyword>
<evidence type="ECO:0000256" key="1">
    <source>
        <dbReference type="ARBA" id="ARBA00004230"/>
    </source>
</evidence>
<dbReference type="Gene3D" id="1.10.472.130">
    <property type="match status" value="1"/>
</dbReference>
<keyword evidence="5" id="KW-0493">Microtubule</keyword>
<dbReference type="InterPro" id="IPR041228">
    <property type="entry name" value="Dynein_C"/>
</dbReference>
<keyword evidence="14" id="KW-0966">Cell projection</keyword>
<dbReference type="InterPro" id="IPR027417">
    <property type="entry name" value="P-loop_NTPase"/>
</dbReference>
<organism evidence="26 27">
    <name type="scientific">Phaedon cochleariae</name>
    <name type="common">Mustard beetle</name>
    <dbReference type="NCBI Taxonomy" id="80249"/>
    <lineage>
        <taxon>Eukaryota</taxon>
        <taxon>Metazoa</taxon>
        <taxon>Ecdysozoa</taxon>
        <taxon>Arthropoda</taxon>
        <taxon>Hexapoda</taxon>
        <taxon>Insecta</taxon>
        <taxon>Pterygota</taxon>
        <taxon>Neoptera</taxon>
        <taxon>Endopterygota</taxon>
        <taxon>Coleoptera</taxon>
        <taxon>Polyphaga</taxon>
        <taxon>Cucujiformia</taxon>
        <taxon>Chrysomeloidea</taxon>
        <taxon>Chrysomelidae</taxon>
        <taxon>Chrysomelinae</taxon>
        <taxon>Chrysomelini</taxon>
        <taxon>Phaedon</taxon>
    </lineage>
</organism>
<dbReference type="Gene3D" id="1.10.8.710">
    <property type="match status" value="1"/>
</dbReference>
<dbReference type="Pfam" id="PF08393">
    <property type="entry name" value="DHC_N2"/>
    <property type="match status" value="1"/>
</dbReference>
<dbReference type="FunFam" id="1.10.8.1220:FF:000001">
    <property type="entry name" value="Dynein axonemal heavy chain 5"/>
    <property type="match status" value="1"/>
</dbReference>
<dbReference type="InterPro" id="IPR043160">
    <property type="entry name" value="Dynein_C_barrel"/>
</dbReference>
<feature type="coiled-coil region" evidence="15">
    <location>
        <begin position="2677"/>
        <end position="2742"/>
    </location>
</feature>
<dbReference type="Pfam" id="PF18199">
    <property type="entry name" value="Dynein_C"/>
    <property type="match status" value="1"/>
</dbReference>
<dbReference type="Pfam" id="PF12781">
    <property type="entry name" value="AAA_9"/>
    <property type="match status" value="1"/>
</dbReference>
<dbReference type="GO" id="GO:0008569">
    <property type="term" value="F:minus-end-directed microtubule motor activity"/>
    <property type="evidence" value="ECO:0007669"/>
    <property type="project" value="InterPro"/>
</dbReference>
<dbReference type="Gene3D" id="3.10.490.20">
    <property type="match status" value="1"/>
</dbReference>
<dbReference type="Pfam" id="PF12774">
    <property type="entry name" value="AAA_6"/>
    <property type="match status" value="1"/>
</dbReference>
<dbReference type="GO" id="GO:0005524">
    <property type="term" value="F:ATP binding"/>
    <property type="evidence" value="ECO:0007669"/>
    <property type="project" value="UniProtKB-KW"/>
</dbReference>
<evidence type="ECO:0000259" key="24">
    <source>
        <dbReference type="Pfam" id="PF18198"/>
    </source>
</evidence>
<dbReference type="FunFam" id="3.40.50.300:FF:001145">
    <property type="entry name" value="Putative dynein heavy chain"/>
    <property type="match status" value="1"/>
</dbReference>
<evidence type="ECO:0000256" key="10">
    <source>
        <dbReference type="ARBA" id="ARBA00023054"/>
    </source>
</evidence>